<feature type="repeat" description="Solcar" evidence="9">
    <location>
        <begin position="139"/>
        <end position="221"/>
    </location>
</feature>
<evidence type="ECO:0000313" key="13">
    <source>
        <dbReference type="Proteomes" id="UP000310189"/>
    </source>
</evidence>
<evidence type="ECO:0000256" key="3">
    <source>
        <dbReference type="ARBA" id="ARBA00022448"/>
    </source>
</evidence>
<feature type="repeat" description="Solcar" evidence="9">
    <location>
        <begin position="10"/>
        <end position="97"/>
    </location>
</feature>
<reference evidence="12 13" key="1">
    <citation type="submission" date="2019-03" db="EMBL/GenBank/DDBJ databases">
        <title>Sequencing 23 genomes of Wallemia ichthyophaga.</title>
        <authorList>
            <person name="Gostincar C."/>
        </authorList>
    </citation>
    <scope>NUCLEOTIDE SEQUENCE [LARGE SCALE GENOMIC DNA]</scope>
    <source>
        <strain evidence="12 13">EXF-5753</strain>
    </source>
</reference>
<keyword evidence="3 10" id="KW-0813">Transport</keyword>
<dbReference type="Gene3D" id="1.50.40.10">
    <property type="entry name" value="Mitochondrial carrier domain"/>
    <property type="match status" value="2"/>
</dbReference>
<evidence type="ECO:0000313" key="12">
    <source>
        <dbReference type="EMBL" id="TIA89025.1"/>
    </source>
</evidence>
<evidence type="ECO:0000256" key="6">
    <source>
        <dbReference type="ARBA" id="ARBA00022989"/>
    </source>
</evidence>
<accession>A0A4T0FMN0</accession>
<dbReference type="EMBL" id="SPNW01000031">
    <property type="protein sequence ID" value="TIA89025.1"/>
    <property type="molecule type" value="Genomic_DNA"/>
</dbReference>
<dbReference type="InterPro" id="IPR018108">
    <property type="entry name" value="MCP_transmembrane"/>
</dbReference>
<evidence type="ECO:0000256" key="10">
    <source>
        <dbReference type="RuleBase" id="RU000488"/>
    </source>
</evidence>
<dbReference type="InterPro" id="IPR023395">
    <property type="entry name" value="MCP_dom_sf"/>
</dbReference>
<dbReference type="Proteomes" id="UP000310189">
    <property type="component" value="Unassembled WGS sequence"/>
</dbReference>
<comment type="subcellular location">
    <subcellularLocation>
        <location evidence="1">Mitochondrion membrane</location>
        <topology evidence="1">Multi-pass membrane protein</topology>
    </subcellularLocation>
</comment>
<evidence type="ECO:0008006" key="14">
    <source>
        <dbReference type="Google" id="ProtNLM"/>
    </source>
</evidence>
<keyword evidence="5" id="KW-0677">Repeat</keyword>
<comment type="caution">
    <text evidence="12">The sequence shown here is derived from an EMBL/GenBank/DDBJ whole genome shotgun (WGS) entry which is preliminary data.</text>
</comment>
<keyword evidence="7" id="KW-0496">Mitochondrion</keyword>
<dbReference type="PROSITE" id="PS50920">
    <property type="entry name" value="SOLCAR"/>
    <property type="match status" value="3"/>
</dbReference>
<evidence type="ECO:0000256" key="8">
    <source>
        <dbReference type="ARBA" id="ARBA00023136"/>
    </source>
</evidence>
<dbReference type="AlphaFoldDB" id="A0A4T0FMN0"/>
<dbReference type="GO" id="GO:1990575">
    <property type="term" value="P:mitochondrial L-ornithine transmembrane transport"/>
    <property type="evidence" value="ECO:0007669"/>
    <property type="project" value="TreeGrafter"/>
</dbReference>
<evidence type="ECO:0000256" key="11">
    <source>
        <dbReference type="SAM" id="Phobius"/>
    </source>
</evidence>
<evidence type="ECO:0000256" key="4">
    <source>
        <dbReference type="ARBA" id="ARBA00022692"/>
    </source>
</evidence>
<comment type="similarity">
    <text evidence="2 10">Belongs to the mitochondrial carrier (TC 2.A.29) family.</text>
</comment>
<keyword evidence="13" id="KW-1185">Reference proteome</keyword>
<dbReference type="PANTHER" id="PTHR45624:SF57">
    <property type="entry name" value="MITOCHONDRIAL SUBSTRATE CARRIER FAMILY PROTEIN L"/>
    <property type="match status" value="1"/>
</dbReference>
<dbReference type="PANTHER" id="PTHR45624">
    <property type="entry name" value="MITOCHONDRIAL BASIC AMINO ACIDS TRANSPORTER-RELATED"/>
    <property type="match status" value="1"/>
</dbReference>
<gene>
    <name evidence="12" type="ORF">E3P99_02267</name>
</gene>
<evidence type="ECO:0000256" key="5">
    <source>
        <dbReference type="ARBA" id="ARBA00022737"/>
    </source>
</evidence>
<dbReference type="GO" id="GO:0000064">
    <property type="term" value="F:L-ornithine transmembrane transporter activity"/>
    <property type="evidence" value="ECO:0007669"/>
    <property type="project" value="TreeGrafter"/>
</dbReference>
<name>A0A4T0FMN0_9BASI</name>
<dbReference type="GO" id="GO:0031966">
    <property type="term" value="C:mitochondrial membrane"/>
    <property type="evidence" value="ECO:0007669"/>
    <property type="project" value="UniProtKB-SubCell"/>
</dbReference>
<evidence type="ECO:0000256" key="7">
    <source>
        <dbReference type="ARBA" id="ARBA00023128"/>
    </source>
</evidence>
<dbReference type="SUPFAM" id="SSF103506">
    <property type="entry name" value="Mitochondrial carrier"/>
    <property type="match status" value="1"/>
</dbReference>
<feature type="transmembrane region" description="Helical" evidence="11">
    <location>
        <begin position="230"/>
        <end position="252"/>
    </location>
</feature>
<protein>
    <recommendedName>
        <fullName evidence="14">Mitochondrial carrier protein</fullName>
    </recommendedName>
</protein>
<dbReference type="OrthoDB" id="193856at2759"/>
<evidence type="ECO:0000256" key="2">
    <source>
        <dbReference type="ARBA" id="ARBA00006375"/>
    </source>
</evidence>
<keyword evidence="4 9" id="KW-0812">Transmembrane</keyword>
<keyword evidence="6 11" id="KW-1133">Transmembrane helix</keyword>
<dbReference type="Pfam" id="PF00153">
    <property type="entry name" value="Mito_carr"/>
    <property type="match status" value="3"/>
</dbReference>
<evidence type="ECO:0000256" key="9">
    <source>
        <dbReference type="PROSITE-ProRule" id="PRU00282"/>
    </source>
</evidence>
<organism evidence="12 13">
    <name type="scientific">Wallemia hederae</name>
    <dbReference type="NCBI Taxonomy" id="1540922"/>
    <lineage>
        <taxon>Eukaryota</taxon>
        <taxon>Fungi</taxon>
        <taxon>Dikarya</taxon>
        <taxon>Basidiomycota</taxon>
        <taxon>Wallemiomycotina</taxon>
        <taxon>Wallemiomycetes</taxon>
        <taxon>Wallemiales</taxon>
        <taxon>Wallemiaceae</taxon>
        <taxon>Wallemia</taxon>
    </lineage>
</organism>
<sequence>MSSTSTSDHGSQLRSFLAGIGSGLTKMAVGHPFDTIRIKTRLQCSPPGMFNGPIDCLRQTLSKESILALYKGGLAPAISWGCSDALLMGSLHNYRMLMLENKPRFLTERHPDTPGKSRLTTSVGGFRSRMDKVGGKYFMYTLLIHSSGVVAHPAELVKVRLQNQLERNKSDRKYSGPWPIAKEVYQKFGISGLYRGYPATLLFRSSFAVLFTGFELCMRQFNKYNVNVSLGTASFISGGVAATFFWTAALPFDNIKNRLLFDDMNKPQLKGVGDTARMIYRTGGVKNFFKGYSTVFVRAFPTNAISLATWTWIMHAFAN</sequence>
<proteinExistence type="inferred from homology"/>
<dbReference type="InterPro" id="IPR050567">
    <property type="entry name" value="Mitochondrial_Carrier"/>
</dbReference>
<keyword evidence="8 9" id="KW-0472">Membrane</keyword>
<evidence type="ECO:0000256" key="1">
    <source>
        <dbReference type="ARBA" id="ARBA00004225"/>
    </source>
</evidence>
<feature type="repeat" description="Solcar" evidence="9">
    <location>
        <begin position="229"/>
        <end position="316"/>
    </location>
</feature>